<evidence type="ECO:0000313" key="2">
    <source>
        <dbReference type="Proteomes" id="UP001374584"/>
    </source>
</evidence>
<dbReference type="AlphaFoldDB" id="A0AAN9NY82"/>
<sequence>MDATLHCQQSNYAEGRIITSKVAFIRENFFSEAEKGKIVLKKASKWRFWNGGIEFEDNSKLNADVVILATGFDGKKKLNTILPEPYCSLLGYYSECFKSALVRDTFHGLPELVDDNFRTQLAEDLQVTLLSSALGMVFGV</sequence>
<comment type="caution">
    <text evidence="1">The sequence shown here is derived from an EMBL/GenBank/DDBJ whole genome shotgun (WGS) entry which is preliminary data.</text>
</comment>
<keyword evidence="2" id="KW-1185">Reference proteome</keyword>
<dbReference type="Proteomes" id="UP001374584">
    <property type="component" value="Unassembled WGS sequence"/>
</dbReference>
<evidence type="ECO:0000313" key="1">
    <source>
        <dbReference type="EMBL" id="KAK7377768.1"/>
    </source>
</evidence>
<reference evidence="1 2" key="1">
    <citation type="submission" date="2024-01" db="EMBL/GenBank/DDBJ databases">
        <title>The genomes of 5 underutilized Papilionoideae crops provide insights into root nodulation and disease resistanc.</title>
        <authorList>
            <person name="Jiang F."/>
        </authorList>
    </citation>
    <scope>NUCLEOTIDE SEQUENCE [LARGE SCALE GENOMIC DNA]</scope>
    <source>
        <strain evidence="1">JINMINGXINNONG_FW02</strain>
        <tissue evidence="1">Leaves</tissue>
    </source>
</reference>
<organism evidence="1 2">
    <name type="scientific">Phaseolus coccineus</name>
    <name type="common">Scarlet runner bean</name>
    <name type="synonym">Phaseolus multiflorus</name>
    <dbReference type="NCBI Taxonomy" id="3886"/>
    <lineage>
        <taxon>Eukaryota</taxon>
        <taxon>Viridiplantae</taxon>
        <taxon>Streptophyta</taxon>
        <taxon>Embryophyta</taxon>
        <taxon>Tracheophyta</taxon>
        <taxon>Spermatophyta</taxon>
        <taxon>Magnoliopsida</taxon>
        <taxon>eudicotyledons</taxon>
        <taxon>Gunneridae</taxon>
        <taxon>Pentapetalae</taxon>
        <taxon>rosids</taxon>
        <taxon>fabids</taxon>
        <taxon>Fabales</taxon>
        <taxon>Fabaceae</taxon>
        <taxon>Papilionoideae</taxon>
        <taxon>50 kb inversion clade</taxon>
        <taxon>NPAAA clade</taxon>
        <taxon>indigoferoid/millettioid clade</taxon>
        <taxon>Phaseoleae</taxon>
        <taxon>Phaseolus</taxon>
    </lineage>
</organism>
<gene>
    <name evidence="1" type="ORF">VNO80_03200</name>
</gene>
<name>A0AAN9NY82_PHACN</name>
<evidence type="ECO:0008006" key="3">
    <source>
        <dbReference type="Google" id="ProtNLM"/>
    </source>
</evidence>
<proteinExistence type="predicted"/>
<accession>A0AAN9NY82</accession>
<dbReference type="EMBL" id="JAYMYR010000002">
    <property type="protein sequence ID" value="KAK7377768.1"/>
    <property type="molecule type" value="Genomic_DNA"/>
</dbReference>
<protein>
    <recommendedName>
        <fullName evidence="3">Flavin-containing monooxygenase</fullName>
    </recommendedName>
</protein>